<dbReference type="Proteomes" id="UP000006727">
    <property type="component" value="Chromosome 23"/>
</dbReference>
<evidence type="ECO:0000313" key="6">
    <source>
        <dbReference type="Proteomes" id="UP000006727"/>
    </source>
</evidence>
<name>A0A7I4CDP4_PHYPA</name>
<dbReference type="Gramene" id="Pp3c23_10840V3.8">
    <property type="protein sequence ID" value="Pp3c23_10840V3.8"/>
    <property type="gene ID" value="Pp3c23_10840"/>
</dbReference>
<keyword evidence="2 3" id="KW-0175">Coiled coil</keyword>
<feature type="coiled-coil region" evidence="3">
    <location>
        <begin position="807"/>
        <end position="848"/>
    </location>
</feature>
<evidence type="ECO:0000313" key="5">
    <source>
        <dbReference type="EnsemblPlants" id="Pp3c23_10840V3.6"/>
    </source>
</evidence>
<evidence type="ECO:0000256" key="4">
    <source>
        <dbReference type="SAM" id="MobiDB-lite"/>
    </source>
</evidence>
<dbReference type="EnsemblPlants" id="Pp3c23_10840V3.8">
    <property type="protein sequence ID" value="Pp3c23_10840V3.8"/>
    <property type="gene ID" value="Pp3c23_10840"/>
</dbReference>
<dbReference type="AlphaFoldDB" id="A0A7I4CDP4"/>
<feature type="region of interest" description="Disordered" evidence="4">
    <location>
        <begin position="1041"/>
        <end position="1096"/>
    </location>
</feature>
<dbReference type="EnsemblPlants" id="Pp3c23_10840V3.5">
    <property type="protein sequence ID" value="Pp3c23_10840V3.5"/>
    <property type="gene ID" value="Pp3c23_10840"/>
</dbReference>
<dbReference type="EnsemblPlants" id="Pp3c23_10840V3.6">
    <property type="protein sequence ID" value="Pp3c23_10840V3.6"/>
    <property type="gene ID" value="Pp3c23_10840"/>
</dbReference>
<dbReference type="KEGG" id="ppp:112275982"/>
<dbReference type="Pfam" id="PF05911">
    <property type="entry name" value="FPP"/>
    <property type="match status" value="2"/>
</dbReference>
<dbReference type="GeneID" id="112275982"/>
<dbReference type="EnsemblPlants" id="Pp3c23_10840V3.10">
    <property type="protein sequence ID" value="Pp3c23_10840V3.10"/>
    <property type="gene ID" value="Pp3c23_10840"/>
</dbReference>
<feature type="coiled-coil region" evidence="3">
    <location>
        <begin position="226"/>
        <end position="260"/>
    </location>
</feature>
<dbReference type="EnsemblPlants" id="Pp3c23_10840V3.7">
    <property type="protein sequence ID" value="Pp3c23_10840V3.7"/>
    <property type="gene ID" value="Pp3c23_10840"/>
</dbReference>
<feature type="compositionally biased region" description="Basic and acidic residues" evidence="4">
    <location>
        <begin position="316"/>
        <end position="329"/>
    </location>
</feature>
<dbReference type="RefSeq" id="XP_073386775.1">
    <property type="nucleotide sequence ID" value="XM_073530674.1"/>
</dbReference>
<dbReference type="Gramene" id="Pp3c23_10840V3.7">
    <property type="protein sequence ID" value="Pp3c23_10840V3.7"/>
    <property type="gene ID" value="Pp3c23_10840"/>
</dbReference>
<dbReference type="Gramene" id="Pp3c23_10840V3.5">
    <property type="protein sequence ID" value="Pp3c23_10840V3.5"/>
    <property type="gene ID" value="Pp3c23_10840"/>
</dbReference>
<reference evidence="5 6" key="1">
    <citation type="journal article" date="2008" name="Science">
        <title>The Physcomitrella genome reveals evolutionary insights into the conquest of land by plants.</title>
        <authorList>
            <person name="Rensing S."/>
            <person name="Lang D."/>
            <person name="Zimmer A."/>
            <person name="Terry A."/>
            <person name="Salamov A."/>
            <person name="Shapiro H."/>
            <person name="Nishiyama T."/>
            <person name="Perroud P.-F."/>
            <person name="Lindquist E."/>
            <person name="Kamisugi Y."/>
            <person name="Tanahashi T."/>
            <person name="Sakakibara K."/>
            <person name="Fujita T."/>
            <person name="Oishi K."/>
            <person name="Shin-I T."/>
            <person name="Kuroki Y."/>
            <person name="Toyoda A."/>
            <person name="Suzuki Y."/>
            <person name="Hashimoto A."/>
            <person name="Yamaguchi K."/>
            <person name="Sugano A."/>
            <person name="Kohara Y."/>
            <person name="Fujiyama A."/>
            <person name="Anterola A."/>
            <person name="Aoki S."/>
            <person name="Ashton N."/>
            <person name="Barbazuk W.B."/>
            <person name="Barker E."/>
            <person name="Bennetzen J."/>
            <person name="Bezanilla M."/>
            <person name="Blankenship R."/>
            <person name="Cho S.H."/>
            <person name="Dutcher S."/>
            <person name="Estelle M."/>
            <person name="Fawcett J.A."/>
            <person name="Gundlach H."/>
            <person name="Hanada K."/>
            <person name="Heyl A."/>
            <person name="Hicks K.A."/>
            <person name="Hugh J."/>
            <person name="Lohr M."/>
            <person name="Mayer K."/>
            <person name="Melkozernov A."/>
            <person name="Murata T."/>
            <person name="Nelson D."/>
            <person name="Pils B."/>
            <person name="Prigge M."/>
            <person name="Reiss B."/>
            <person name="Renner T."/>
            <person name="Rombauts S."/>
            <person name="Rushton P."/>
            <person name="Sanderfoot A."/>
            <person name="Schween G."/>
            <person name="Shiu S.-H."/>
            <person name="Stueber K."/>
            <person name="Theodoulou F.L."/>
            <person name="Tu H."/>
            <person name="Van de Peer Y."/>
            <person name="Verrier P.J."/>
            <person name="Waters E."/>
            <person name="Wood A."/>
            <person name="Yang L."/>
            <person name="Cove D."/>
            <person name="Cuming A."/>
            <person name="Hasebe M."/>
            <person name="Lucas S."/>
            <person name="Mishler D.B."/>
            <person name="Reski R."/>
            <person name="Grigoriev I."/>
            <person name="Quatrano R.S."/>
            <person name="Boore J.L."/>
        </authorList>
    </citation>
    <scope>NUCLEOTIDE SEQUENCE [LARGE SCALE GENOMIC DNA]</scope>
    <source>
        <strain evidence="5 6">cv. Gransden 2004</strain>
    </source>
</reference>
<feature type="coiled-coil region" evidence="3">
    <location>
        <begin position="735"/>
        <end position="776"/>
    </location>
</feature>
<proteinExistence type="inferred from homology"/>
<feature type="compositionally biased region" description="Polar residues" evidence="4">
    <location>
        <begin position="1041"/>
        <end position="1072"/>
    </location>
</feature>
<feature type="compositionally biased region" description="Low complexity" evidence="4">
    <location>
        <begin position="1079"/>
        <end position="1089"/>
    </location>
</feature>
<comment type="similarity">
    <text evidence="1">Belongs to the FPP family.</text>
</comment>
<dbReference type="Gramene" id="Pp3c23_10840V3.9">
    <property type="protein sequence ID" value="Pp3c23_10840V3.9"/>
    <property type="gene ID" value="Pp3c23_10840"/>
</dbReference>
<feature type="region of interest" description="Disordered" evidence="4">
    <location>
        <begin position="1"/>
        <end position="28"/>
    </location>
</feature>
<feature type="coiled-coil region" evidence="3">
    <location>
        <begin position="166"/>
        <end position="197"/>
    </location>
</feature>
<dbReference type="RefSeq" id="XP_024362651.1">
    <property type="nucleotide sequence ID" value="XM_024506883.2"/>
</dbReference>
<sequence>MDKELEKRRSWPWKKKNGLSEGGSSPTPVKLFDEQEVARILEDQVRIQQEQMGCTLREANEKYCDKEKSFNEKLDAVNKKLTAALAEITVKDELVKQHIKVAEEAVIGWERAENEAVAFKQELDVATQQKLATEDRVQHLDGALKEVMKQLRSGREEQEQRIHETIVKKTQENDKLRAEMEAKLAEASHVVAQTRAELLESRAENKALSLALQNRSNAVAEASNFRARAENNVKVLQVRLEGMEKENLTLKHDIQLVKKELEARQSELEQGRKATEVLSKQHAEALKKITKLDEECTRLRTLNRKKPPSNSAVARVRQDVHSPGRDAGRSPRRRPLGRGQTGADHVSAQEEHLLMEVNISAEKIVNLEEETRVLKESLAKRDEELQGARIMCAKTASRLSAVEEEVEALRLASKSAAEVEKVSLSEKWTSGPSIISESSMKARSSKRDSLNFDLMDDFEEMERLANSQSRCHSVSGSEQTVEAAVDFSAADDPNITLRIAGLEEPLAIKDKDLEAANQMCHELRTKLAAVEEQLEILQTRDATHKQLVVDLQVQLDSLLENQEQKRESAVGDGELAVAIQKLVHITEALALEGGTESASTKAEHHDTSNSIELSLHWKGSTLKNSMSSLIEAATGFLENGSDVLKFVVELTTTLDCILIVHITAFEELRKDRDQSARERLVISMELESARVHISQLEEELCRIRADGADVERKMQKEMDRFPPVESEIIQLRVDKTELEKKLLEVDQHLVEANERVEELRVRLSETESLVTELQTRQAANETEKEEDLIEQELLELSFPTLGLASSMRAADAEMHQLHDKVAALEVELHGERRRHQEVVAKLEDLQEQIDRGVGRMDNSPERSNFKEGEQLQLTLVQDDATKSARKEKEIAAAALAECQRTILALGKQLKVLGLQEPTEISLGTPASPDSIEKMTQTMEFLRSQADSSSDATAPSAASPRTSLTWSSRSSPRPSFPGLHYRSNNNGSGSYKNGNTITDGPLMNLSIELPVDPSVPETVPSPTFSTPTRVLRSVRTIRGSPSTVKASANDNSTPTLNVERTNVESRSLPTSTFRRFYSRSQSETSMSSDHSSSEPVQ</sequence>
<dbReference type="Gramene" id="Pp3c23_10840V3.6">
    <property type="protein sequence ID" value="Pp3c23_10840V3.6"/>
    <property type="gene ID" value="Pp3c23_10840"/>
</dbReference>
<dbReference type="EnsemblPlants" id="Pp3c23_10840V3.9">
    <property type="protein sequence ID" value="Pp3c23_10840V3.9"/>
    <property type="gene ID" value="Pp3c23_10840"/>
</dbReference>
<keyword evidence="6" id="KW-1185">Reference proteome</keyword>
<dbReference type="Gramene" id="Pp3c23_10840V3.10">
    <property type="protein sequence ID" value="Pp3c23_10840V3.10"/>
    <property type="gene ID" value="Pp3c23_10840"/>
</dbReference>
<feature type="region of interest" description="Disordered" evidence="4">
    <location>
        <begin position="303"/>
        <end position="345"/>
    </location>
</feature>
<dbReference type="InterPro" id="IPR008587">
    <property type="entry name" value="FPP_plant"/>
</dbReference>
<dbReference type="RefSeq" id="XP_073386774.1">
    <property type="nucleotide sequence ID" value="XM_073530673.1"/>
</dbReference>
<feature type="compositionally biased region" description="Low complexity" evidence="4">
    <location>
        <begin position="982"/>
        <end position="994"/>
    </location>
</feature>
<dbReference type="OrthoDB" id="1926355at2759"/>
<feature type="coiled-coil region" evidence="3">
    <location>
        <begin position="513"/>
        <end position="540"/>
    </location>
</feature>
<accession>A0A7I4CDP4</accession>
<reference evidence="5" key="3">
    <citation type="submission" date="2020-12" db="UniProtKB">
        <authorList>
            <consortium name="EnsemblPlants"/>
        </authorList>
    </citation>
    <scope>IDENTIFICATION</scope>
</reference>
<protein>
    <submittedName>
        <fullName evidence="5">Uncharacterized protein</fullName>
    </submittedName>
</protein>
<reference evidence="5 6" key="2">
    <citation type="journal article" date="2018" name="Plant J.">
        <title>The Physcomitrella patens chromosome-scale assembly reveals moss genome structure and evolution.</title>
        <authorList>
            <person name="Lang D."/>
            <person name="Ullrich K.K."/>
            <person name="Murat F."/>
            <person name="Fuchs J."/>
            <person name="Jenkins J."/>
            <person name="Haas F.B."/>
            <person name="Piednoel M."/>
            <person name="Gundlach H."/>
            <person name="Van Bel M."/>
            <person name="Meyberg R."/>
            <person name="Vives C."/>
            <person name="Morata J."/>
            <person name="Symeonidi A."/>
            <person name="Hiss M."/>
            <person name="Muchero W."/>
            <person name="Kamisugi Y."/>
            <person name="Saleh O."/>
            <person name="Blanc G."/>
            <person name="Decker E.L."/>
            <person name="van Gessel N."/>
            <person name="Grimwood J."/>
            <person name="Hayes R.D."/>
            <person name="Graham S.W."/>
            <person name="Gunter L.E."/>
            <person name="McDaniel S.F."/>
            <person name="Hoernstein S.N.W."/>
            <person name="Larsson A."/>
            <person name="Li F.W."/>
            <person name="Perroud P.F."/>
            <person name="Phillips J."/>
            <person name="Ranjan P."/>
            <person name="Rokshar D.S."/>
            <person name="Rothfels C.J."/>
            <person name="Schneider L."/>
            <person name="Shu S."/>
            <person name="Stevenson D.W."/>
            <person name="Thummler F."/>
            <person name="Tillich M."/>
            <person name="Villarreal Aguilar J.C."/>
            <person name="Widiez T."/>
            <person name="Wong G.K."/>
            <person name="Wymore A."/>
            <person name="Zhang Y."/>
            <person name="Zimmer A.D."/>
            <person name="Quatrano R.S."/>
            <person name="Mayer K.F.X."/>
            <person name="Goodstein D."/>
            <person name="Casacuberta J.M."/>
            <person name="Vandepoele K."/>
            <person name="Reski R."/>
            <person name="Cuming A.C."/>
            <person name="Tuskan G.A."/>
            <person name="Maumus F."/>
            <person name="Salse J."/>
            <person name="Schmutz J."/>
            <person name="Rensing S.A."/>
        </authorList>
    </citation>
    <scope>NUCLEOTIDE SEQUENCE [LARGE SCALE GENOMIC DNA]</scope>
    <source>
        <strain evidence="5 6">cv. Gransden 2004</strain>
    </source>
</reference>
<feature type="region of interest" description="Disordered" evidence="4">
    <location>
        <begin position="942"/>
        <end position="996"/>
    </location>
</feature>
<dbReference type="RefSeq" id="XP_024362649.1">
    <property type="nucleotide sequence ID" value="XM_024506881.2"/>
</dbReference>
<gene>
    <name evidence="5" type="primary">LOC112275982</name>
</gene>
<evidence type="ECO:0000256" key="2">
    <source>
        <dbReference type="ARBA" id="ARBA00023054"/>
    </source>
</evidence>
<dbReference type="EMBL" id="ABEU02000023">
    <property type="status" value="NOT_ANNOTATED_CDS"/>
    <property type="molecule type" value="Genomic_DNA"/>
</dbReference>
<evidence type="ECO:0000256" key="3">
    <source>
        <dbReference type="SAM" id="Coils"/>
    </source>
</evidence>
<organism evidence="5 6">
    <name type="scientific">Physcomitrium patens</name>
    <name type="common">Spreading-leaved earth moss</name>
    <name type="synonym">Physcomitrella patens</name>
    <dbReference type="NCBI Taxonomy" id="3218"/>
    <lineage>
        <taxon>Eukaryota</taxon>
        <taxon>Viridiplantae</taxon>
        <taxon>Streptophyta</taxon>
        <taxon>Embryophyta</taxon>
        <taxon>Bryophyta</taxon>
        <taxon>Bryophytina</taxon>
        <taxon>Bryopsida</taxon>
        <taxon>Funariidae</taxon>
        <taxon>Funariales</taxon>
        <taxon>Funariaceae</taxon>
        <taxon>Physcomitrium</taxon>
    </lineage>
</organism>
<feature type="compositionally biased region" description="Low complexity" evidence="4">
    <location>
        <begin position="942"/>
        <end position="972"/>
    </location>
</feature>
<evidence type="ECO:0000256" key="1">
    <source>
        <dbReference type="ARBA" id="ARBA00005921"/>
    </source>
</evidence>
<dbReference type="PANTHER" id="PTHR31580:SF4">
    <property type="entry name" value="FILAMENT-LIKE PLANT PROTEIN 6"/>
    <property type="match status" value="1"/>
</dbReference>
<dbReference type="PANTHER" id="PTHR31580">
    <property type="entry name" value="FILAMENT-LIKE PLANT PROTEIN 4"/>
    <property type="match status" value="1"/>
</dbReference>